<evidence type="ECO:0000313" key="3">
    <source>
        <dbReference type="Proteomes" id="UP001595908"/>
    </source>
</evidence>
<gene>
    <name evidence="2" type="ORF">ACFPL4_24110</name>
</gene>
<evidence type="ECO:0000313" key="2">
    <source>
        <dbReference type="EMBL" id="MFC4981407.1"/>
    </source>
</evidence>
<dbReference type="GeneID" id="31234369"/>
<reference evidence="3" key="1">
    <citation type="journal article" date="2019" name="Int. J. Syst. Evol. Microbiol.">
        <title>The Global Catalogue of Microorganisms (GCM) 10K type strain sequencing project: providing services to taxonomists for standard genome sequencing and annotation.</title>
        <authorList>
            <consortium name="The Broad Institute Genomics Platform"/>
            <consortium name="The Broad Institute Genome Sequencing Center for Infectious Disease"/>
            <person name="Wu L."/>
            <person name="Ma J."/>
        </authorList>
    </citation>
    <scope>NUCLEOTIDE SEQUENCE [LARGE SCALE GENOMIC DNA]</scope>
    <source>
        <strain evidence="3">ICMP 257</strain>
    </source>
</reference>
<dbReference type="EMBL" id="JBHSJE010000007">
    <property type="protein sequence ID" value="MFC4981407.1"/>
    <property type="molecule type" value="Genomic_DNA"/>
</dbReference>
<proteinExistence type="predicted"/>
<dbReference type="RefSeq" id="WP_033301531.1">
    <property type="nucleotide sequence ID" value="NZ_JBHSJE010000007.1"/>
</dbReference>
<organism evidence="2 3">
    <name type="scientific">Streptomyces atroolivaceus</name>
    <dbReference type="NCBI Taxonomy" id="66869"/>
    <lineage>
        <taxon>Bacteria</taxon>
        <taxon>Bacillati</taxon>
        <taxon>Actinomycetota</taxon>
        <taxon>Actinomycetes</taxon>
        <taxon>Kitasatosporales</taxon>
        <taxon>Streptomycetaceae</taxon>
        <taxon>Streptomyces</taxon>
    </lineage>
</organism>
<evidence type="ECO:0008006" key="4">
    <source>
        <dbReference type="Google" id="ProtNLM"/>
    </source>
</evidence>
<feature type="region of interest" description="Disordered" evidence="1">
    <location>
        <begin position="1"/>
        <end position="21"/>
    </location>
</feature>
<sequence>MSDDDQRDVPPAPPSDAGAATAPPGLVSAVVNLVGTGPVLLGAYTIAELTAVDAIVDFLEARPSDDVIAEAVRSLAARQLLLAGDTGEQVQVQGDLGIAVAFQQRARTVLDARTTGSGPGEPWRILLLPQPERICLMVRIDALGVHQLGLHKLDEALTTLTEWLPRGSPADPDESVDTDAVLAASERSALITVTDYTARASAETAGSSRDLVLARSGERLYVLTRDPGDREKLVPDPQAGKGNVRERLVGLLTPHGPGAQEAAWP</sequence>
<name>A0ABV9VES6_STRAZ</name>
<dbReference type="Proteomes" id="UP001595908">
    <property type="component" value="Unassembled WGS sequence"/>
</dbReference>
<protein>
    <recommendedName>
        <fullName evidence="4">ESX secretion-associated protein EspG</fullName>
    </recommendedName>
</protein>
<comment type="caution">
    <text evidence="2">The sequence shown here is derived from an EMBL/GenBank/DDBJ whole genome shotgun (WGS) entry which is preliminary data.</text>
</comment>
<accession>A0ABV9VES6</accession>
<evidence type="ECO:0000256" key="1">
    <source>
        <dbReference type="SAM" id="MobiDB-lite"/>
    </source>
</evidence>
<keyword evidence="3" id="KW-1185">Reference proteome</keyword>